<comment type="caution">
    <text evidence="5">The sequence shown here is derived from an EMBL/GenBank/DDBJ whole genome shotgun (WGS) entry which is preliminary data.</text>
</comment>
<dbReference type="Gene3D" id="1.10.10.10">
    <property type="entry name" value="Winged helix-like DNA-binding domain superfamily/Winged helix DNA-binding domain"/>
    <property type="match status" value="1"/>
</dbReference>
<dbReference type="GO" id="GO:0003677">
    <property type="term" value="F:DNA binding"/>
    <property type="evidence" value="ECO:0007669"/>
    <property type="project" value="UniProtKB-KW"/>
</dbReference>
<evidence type="ECO:0000256" key="2">
    <source>
        <dbReference type="ARBA" id="ARBA00023125"/>
    </source>
</evidence>
<sequence>MMTNNHVNKEIASAHYALKVLSGKWNLPILAALCSNRIIRYNELKRQVIGITGTMLNQSLKELIDYGIVQRVQYNEVPPKVEYSLTEVGLELMPIYEQLDLWGEKNLERKGD</sequence>
<reference evidence="5 6" key="1">
    <citation type="submission" date="2023-07" db="EMBL/GenBank/DDBJ databases">
        <title>Genomic Encyclopedia of Type Strains, Phase IV (KMG-IV): sequencing the most valuable type-strain genomes for metagenomic binning, comparative biology and taxonomic classification.</title>
        <authorList>
            <person name="Goeker M."/>
        </authorList>
    </citation>
    <scope>NUCLEOTIDE SEQUENCE [LARGE SCALE GENOMIC DNA]</scope>
    <source>
        <strain evidence="5 6">DSM 19154</strain>
    </source>
</reference>
<dbReference type="PANTHER" id="PTHR33204">
    <property type="entry name" value="TRANSCRIPTIONAL REGULATOR, MARR FAMILY"/>
    <property type="match status" value="1"/>
</dbReference>
<dbReference type="Proteomes" id="UP001225034">
    <property type="component" value="Unassembled WGS sequence"/>
</dbReference>
<keyword evidence="1" id="KW-0805">Transcription regulation</keyword>
<dbReference type="InterPro" id="IPR036388">
    <property type="entry name" value="WH-like_DNA-bd_sf"/>
</dbReference>
<name>A0ABT9YLA7_9BACI</name>
<dbReference type="InterPro" id="IPR002577">
    <property type="entry name" value="HTH_HxlR"/>
</dbReference>
<keyword evidence="3" id="KW-0804">Transcription</keyword>
<keyword evidence="2 5" id="KW-0238">DNA-binding</keyword>
<proteinExistence type="predicted"/>
<accession>A0ABT9YLA7</accession>
<evidence type="ECO:0000259" key="4">
    <source>
        <dbReference type="PROSITE" id="PS51118"/>
    </source>
</evidence>
<organism evidence="5 6">
    <name type="scientific">Alkalicoccobacillus murimartini</name>
    <dbReference type="NCBI Taxonomy" id="171685"/>
    <lineage>
        <taxon>Bacteria</taxon>
        <taxon>Bacillati</taxon>
        <taxon>Bacillota</taxon>
        <taxon>Bacilli</taxon>
        <taxon>Bacillales</taxon>
        <taxon>Bacillaceae</taxon>
        <taxon>Alkalicoccobacillus</taxon>
    </lineage>
</organism>
<gene>
    <name evidence="5" type="ORF">J2S05_003452</name>
</gene>
<evidence type="ECO:0000313" key="6">
    <source>
        <dbReference type="Proteomes" id="UP001225034"/>
    </source>
</evidence>
<dbReference type="Pfam" id="PF01638">
    <property type="entry name" value="HxlR"/>
    <property type="match status" value="1"/>
</dbReference>
<dbReference type="EMBL" id="JAUSUA010000006">
    <property type="protein sequence ID" value="MDQ0208640.1"/>
    <property type="molecule type" value="Genomic_DNA"/>
</dbReference>
<dbReference type="InterPro" id="IPR036390">
    <property type="entry name" value="WH_DNA-bd_sf"/>
</dbReference>
<dbReference type="PROSITE" id="PS51118">
    <property type="entry name" value="HTH_HXLR"/>
    <property type="match status" value="1"/>
</dbReference>
<protein>
    <submittedName>
        <fullName evidence="5">DNA-binding HxlR family transcriptional regulator</fullName>
    </submittedName>
</protein>
<feature type="domain" description="HTH hxlR-type" evidence="4">
    <location>
        <begin position="12"/>
        <end position="111"/>
    </location>
</feature>
<keyword evidence="6" id="KW-1185">Reference proteome</keyword>
<evidence type="ECO:0000313" key="5">
    <source>
        <dbReference type="EMBL" id="MDQ0208640.1"/>
    </source>
</evidence>
<dbReference type="SUPFAM" id="SSF46785">
    <property type="entry name" value="Winged helix' DNA-binding domain"/>
    <property type="match status" value="1"/>
</dbReference>
<evidence type="ECO:0000256" key="1">
    <source>
        <dbReference type="ARBA" id="ARBA00023015"/>
    </source>
</evidence>
<evidence type="ECO:0000256" key="3">
    <source>
        <dbReference type="ARBA" id="ARBA00023163"/>
    </source>
</evidence>